<keyword evidence="3" id="KW-1185">Reference proteome</keyword>
<keyword evidence="1" id="KW-0472">Membrane</keyword>
<evidence type="ECO:0008006" key="4">
    <source>
        <dbReference type="Google" id="ProtNLM"/>
    </source>
</evidence>
<feature type="transmembrane region" description="Helical" evidence="1">
    <location>
        <begin position="144"/>
        <end position="163"/>
    </location>
</feature>
<dbReference type="AlphaFoldDB" id="A0A1M5MEM8"/>
<sequence>MKINNTTRIILTCLLIFVGLFVNPSDHTLESNGWLLAKIAATWIMLTHGTFVDRRYFFLAYVIGFAAEVGVAFKILHYAGADELLAVSLPAMTVLYFIHFLSKKQKQLLDILKVLTVSLQFTIAWLVMMHWMESHTWVSLLPEYSFWITFAYYIVLGIQRKTLYV</sequence>
<keyword evidence="1" id="KW-0812">Transmembrane</keyword>
<feature type="transmembrane region" description="Helical" evidence="1">
    <location>
        <begin position="114"/>
        <end position="132"/>
    </location>
</feature>
<dbReference type="STRING" id="947013.SAMN04488109_1702"/>
<evidence type="ECO:0000313" key="3">
    <source>
        <dbReference type="Proteomes" id="UP000184212"/>
    </source>
</evidence>
<organism evidence="2 3">
    <name type="scientific">Chryseolinea serpens</name>
    <dbReference type="NCBI Taxonomy" id="947013"/>
    <lineage>
        <taxon>Bacteria</taxon>
        <taxon>Pseudomonadati</taxon>
        <taxon>Bacteroidota</taxon>
        <taxon>Cytophagia</taxon>
        <taxon>Cytophagales</taxon>
        <taxon>Fulvivirgaceae</taxon>
        <taxon>Chryseolinea</taxon>
    </lineage>
</organism>
<reference evidence="2 3" key="1">
    <citation type="submission" date="2016-11" db="EMBL/GenBank/DDBJ databases">
        <authorList>
            <person name="Jaros S."/>
            <person name="Januszkiewicz K."/>
            <person name="Wedrychowicz H."/>
        </authorList>
    </citation>
    <scope>NUCLEOTIDE SEQUENCE [LARGE SCALE GENOMIC DNA]</scope>
    <source>
        <strain evidence="2 3">DSM 24574</strain>
    </source>
</reference>
<keyword evidence="1" id="KW-1133">Transmembrane helix</keyword>
<feature type="transmembrane region" description="Helical" evidence="1">
    <location>
        <begin position="58"/>
        <end position="78"/>
    </location>
</feature>
<dbReference type="Proteomes" id="UP000184212">
    <property type="component" value="Unassembled WGS sequence"/>
</dbReference>
<name>A0A1M5MEM8_9BACT</name>
<protein>
    <recommendedName>
        <fullName evidence="4">YhhN-like protein</fullName>
    </recommendedName>
</protein>
<feature type="transmembrane region" description="Helical" evidence="1">
    <location>
        <begin position="34"/>
        <end position="51"/>
    </location>
</feature>
<proteinExistence type="predicted"/>
<evidence type="ECO:0000256" key="1">
    <source>
        <dbReference type="SAM" id="Phobius"/>
    </source>
</evidence>
<dbReference type="EMBL" id="FQWQ01000001">
    <property type="protein sequence ID" value="SHG75622.1"/>
    <property type="molecule type" value="Genomic_DNA"/>
</dbReference>
<dbReference type="RefSeq" id="WP_073132742.1">
    <property type="nucleotide sequence ID" value="NZ_FQWQ01000001.1"/>
</dbReference>
<accession>A0A1M5MEM8</accession>
<dbReference type="OrthoDB" id="1163872at2"/>
<evidence type="ECO:0000313" key="2">
    <source>
        <dbReference type="EMBL" id="SHG75622.1"/>
    </source>
</evidence>
<gene>
    <name evidence="2" type="ORF">SAMN04488109_1702</name>
</gene>
<feature type="transmembrane region" description="Helical" evidence="1">
    <location>
        <begin position="84"/>
        <end position="102"/>
    </location>
</feature>